<feature type="domain" description="Magnesium chelatase ChlI-like catalytic" evidence="1">
    <location>
        <begin position="192"/>
        <end position="399"/>
    </location>
</feature>
<dbReference type="Proteomes" id="UP000198304">
    <property type="component" value="Unassembled WGS sequence"/>
</dbReference>
<dbReference type="InterPro" id="IPR004482">
    <property type="entry name" value="Mg_chelat-rel"/>
</dbReference>
<dbReference type="SUPFAM" id="SSF52540">
    <property type="entry name" value="P-loop containing nucleoside triphosphate hydrolases"/>
    <property type="match status" value="1"/>
</dbReference>
<sequence length="511" mass="56708">MLAKIKTCCIYGLQVTEIEVEVDIANGLPVVNIVGLPDVALKESKERVRAAINNSGFEFPLKRITINLSPADTKKEGTHFDLPIALGILAASRQITLENFSEIITLGELSLDGEVNRINGVLPMLLEAYDKGCSKVILPLMNIEEAKLVNGLQCIGIKSLKELVLFIKGEIQVQTFVGNNVEELEFHEFEDDLKDLRGQENLKRGLEIVAAGCHNLLMTGPPGSGKTMAARRLPSILPKLTFEEAMEITKIYSITGLLEPNKGLVAQRPFRSPHHTSSMVALTGGGRIPKPGEVSLSHYGVLFLDELPEFNKNALEVLRQPLEDGFITISRANGSFTYPAKFMLVCSMNPCPCGYYGTEGNDHRCSCTPHQVNRYAGKISGPLMDRMDIVIETTAVSYRDLTSNKATEGSKEIRQRVEKARQRQLQRYKNTKFTFNSQLTASAVKKHCVLDNKSQQLLSNAYERMKLSARAYNRIIKITRTIADLDGCDAIKVDHLAEALQYRRTSNLVGR</sequence>
<dbReference type="InterPro" id="IPR027417">
    <property type="entry name" value="P-loop_NTPase"/>
</dbReference>
<dbReference type="InterPro" id="IPR045006">
    <property type="entry name" value="CHLI-like"/>
</dbReference>
<proteinExistence type="predicted"/>
<dbReference type="OrthoDB" id="9813147at2"/>
<evidence type="ECO:0000259" key="1">
    <source>
        <dbReference type="Pfam" id="PF01078"/>
    </source>
</evidence>
<keyword evidence="4" id="KW-1185">Reference proteome</keyword>
<accession>A0A239A3K9</accession>
<feature type="domain" description="Mg chelatase-related protein C-terminal" evidence="2">
    <location>
        <begin position="408"/>
        <end position="503"/>
    </location>
</feature>
<gene>
    <name evidence="3" type="ORF">SAMN05446037_1001308</name>
</gene>
<dbReference type="Pfam" id="PF01078">
    <property type="entry name" value="Mg_chelatase"/>
    <property type="match status" value="1"/>
</dbReference>
<protein>
    <submittedName>
        <fullName evidence="3">Magnesium chelatase family protein</fullName>
    </submittedName>
</protein>
<reference evidence="3 4" key="1">
    <citation type="submission" date="2017-06" db="EMBL/GenBank/DDBJ databases">
        <authorList>
            <person name="Kim H.J."/>
            <person name="Triplett B.A."/>
        </authorList>
    </citation>
    <scope>NUCLEOTIDE SEQUENCE [LARGE SCALE GENOMIC DNA]</scope>
    <source>
        <strain evidence="3 4">SCA</strain>
    </source>
</reference>
<dbReference type="InterPro" id="IPR020568">
    <property type="entry name" value="Ribosomal_Su5_D2-typ_SF"/>
</dbReference>
<dbReference type="NCBIfam" id="TIGR00368">
    <property type="entry name" value="YifB family Mg chelatase-like AAA ATPase"/>
    <property type="match status" value="1"/>
</dbReference>
<dbReference type="PANTHER" id="PTHR32039:SF7">
    <property type="entry name" value="COMPETENCE PROTEIN COMM"/>
    <property type="match status" value="1"/>
</dbReference>
<dbReference type="InterPro" id="IPR000523">
    <property type="entry name" value="Mg_chelatse_chII-like_cat_dom"/>
</dbReference>
<dbReference type="RefSeq" id="WP_089281090.1">
    <property type="nucleotide sequence ID" value="NZ_FZOJ01000001.1"/>
</dbReference>
<dbReference type="AlphaFoldDB" id="A0A239A3K9"/>
<organism evidence="3 4">
    <name type="scientific">Anaerovirgula multivorans</name>
    <dbReference type="NCBI Taxonomy" id="312168"/>
    <lineage>
        <taxon>Bacteria</taxon>
        <taxon>Bacillati</taxon>
        <taxon>Bacillota</taxon>
        <taxon>Clostridia</taxon>
        <taxon>Peptostreptococcales</taxon>
        <taxon>Natronincolaceae</taxon>
        <taxon>Anaerovirgula</taxon>
    </lineage>
</organism>
<name>A0A239A3K9_9FIRM</name>
<evidence type="ECO:0000259" key="2">
    <source>
        <dbReference type="Pfam" id="PF13335"/>
    </source>
</evidence>
<evidence type="ECO:0000313" key="3">
    <source>
        <dbReference type="EMBL" id="SNR90022.1"/>
    </source>
</evidence>
<dbReference type="PANTHER" id="PTHR32039">
    <property type="entry name" value="MAGNESIUM-CHELATASE SUBUNIT CHLI"/>
    <property type="match status" value="1"/>
</dbReference>
<dbReference type="SUPFAM" id="SSF54211">
    <property type="entry name" value="Ribosomal protein S5 domain 2-like"/>
    <property type="match status" value="1"/>
</dbReference>
<dbReference type="InterPro" id="IPR014721">
    <property type="entry name" value="Ribsml_uS5_D2-typ_fold_subgr"/>
</dbReference>
<dbReference type="Pfam" id="PF13541">
    <property type="entry name" value="ChlI"/>
    <property type="match status" value="1"/>
</dbReference>
<evidence type="ECO:0000313" key="4">
    <source>
        <dbReference type="Proteomes" id="UP000198304"/>
    </source>
</evidence>
<dbReference type="Gene3D" id="3.30.230.10">
    <property type="match status" value="1"/>
</dbReference>
<dbReference type="InterPro" id="IPR025158">
    <property type="entry name" value="Mg_chelat-rel_C"/>
</dbReference>
<dbReference type="EMBL" id="FZOJ01000001">
    <property type="protein sequence ID" value="SNR90022.1"/>
    <property type="molecule type" value="Genomic_DNA"/>
</dbReference>
<dbReference type="Gene3D" id="3.40.50.300">
    <property type="entry name" value="P-loop containing nucleotide triphosphate hydrolases"/>
    <property type="match status" value="1"/>
</dbReference>
<dbReference type="Pfam" id="PF13335">
    <property type="entry name" value="Mg_chelatase_C"/>
    <property type="match status" value="1"/>
</dbReference>
<dbReference type="GO" id="GO:0005524">
    <property type="term" value="F:ATP binding"/>
    <property type="evidence" value="ECO:0007669"/>
    <property type="project" value="InterPro"/>
</dbReference>